<sequence>PGRYQEHDISPRSDISCLNLEGKPTADSHQQCHAYCGYFLTCQKSWNCIQVTAYKHPITPHEKIRRCQWLKTKLITSLSNYHNQKRLYLPNEIWSLVAKDLLHCYATINTQVTQGQAARYQVNLNHEVWCKFTTFEGMNYLSSLSNTPLRGSTAISSPAVATRKYMYLAENYLGITELRLLSSPTQPQVDATPGIWWQEIEVDSEVTVQSDGTKLRRIFSQDKPSTVWSVLPSKKPRFAYFSLNIHQPLRMGSLVCNDPSTVAYSVLWHRGISMIHAHTAKDDLSFYKLWPEGLWVYMPLEKNEVIRELWQRRSPLTRRRGLMLITSMERTFIAGTYLGQLAHNSPWTLIEKLEPLPRRIHVEVSDKGIGVLGFESPKPEPAIGDFADLDPPPNPINTNLRDYLSTKHSLEALQEITPCRKGQEHGISGLLFRYMDGHQECAGEIRLDSLCEPLQPDENGRWSLVFKKKDGRFPFVSAVLSRHCEPDTDLESVINLACSGKLFWIWSRHQCYVLYEGQTSPAAT</sequence>
<organism evidence="1 2">
    <name type="scientific">Stachybotrys chartarum (strain CBS 109288 / IBT 7711)</name>
    <name type="common">Toxic black mold</name>
    <name type="synonym">Stilbospora chartarum</name>
    <dbReference type="NCBI Taxonomy" id="1280523"/>
    <lineage>
        <taxon>Eukaryota</taxon>
        <taxon>Fungi</taxon>
        <taxon>Dikarya</taxon>
        <taxon>Ascomycota</taxon>
        <taxon>Pezizomycotina</taxon>
        <taxon>Sordariomycetes</taxon>
        <taxon>Hypocreomycetidae</taxon>
        <taxon>Hypocreales</taxon>
        <taxon>Stachybotryaceae</taxon>
        <taxon>Stachybotrys</taxon>
    </lineage>
</organism>
<evidence type="ECO:0000313" key="2">
    <source>
        <dbReference type="Proteomes" id="UP000028045"/>
    </source>
</evidence>
<name>A0A084AF13_STACB</name>
<reference evidence="1 2" key="1">
    <citation type="journal article" date="2014" name="BMC Genomics">
        <title>Comparative genome sequencing reveals chemotype-specific gene clusters in the toxigenic black mold Stachybotrys.</title>
        <authorList>
            <person name="Semeiks J."/>
            <person name="Borek D."/>
            <person name="Otwinowski Z."/>
            <person name="Grishin N.V."/>
        </authorList>
    </citation>
    <scope>NUCLEOTIDE SEQUENCE [LARGE SCALE GENOMIC DNA]</scope>
    <source>
        <strain evidence="2">CBS 109288 / IBT 7711</strain>
    </source>
</reference>
<keyword evidence="2" id="KW-1185">Reference proteome</keyword>
<dbReference type="OrthoDB" id="5153231at2759"/>
<proteinExistence type="predicted"/>
<dbReference type="HOGENOM" id="CLU_016575_2_0_1"/>
<evidence type="ECO:0000313" key="1">
    <source>
        <dbReference type="EMBL" id="KEY63892.1"/>
    </source>
</evidence>
<dbReference type="EMBL" id="KL649636">
    <property type="protein sequence ID" value="KEY63892.1"/>
    <property type="molecule type" value="Genomic_DNA"/>
</dbReference>
<feature type="non-terminal residue" evidence="1">
    <location>
        <position position="1"/>
    </location>
</feature>
<accession>A0A084AF13</accession>
<protein>
    <submittedName>
        <fullName evidence="1">Uncharacterized protein</fullName>
    </submittedName>
</protein>
<dbReference type="AlphaFoldDB" id="A0A084AF13"/>
<gene>
    <name evidence="1" type="ORF">S7711_10173</name>
</gene>
<dbReference type="Proteomes" id="UP000028045">
    <property type="component" value="Unassembled WGS sequence"/>
</dbReference>